<name>A0A372MH78_9SPIR</name>
<dbReference type="AlphaFoldDB" id="A0A372MH78"/>
<dbReference type="EMBL" id="QUWK01000005">
    <property type="protein sequence ID" value="RFU95147.1"/>
    <property type="molecule type" value="Genomic_DNA"/>
</dbReference>
<evidence type="ECO:0000256" key="2">
    <source>
        <dbReference type="SAM" id="SignalP"/>
    </source>
</evidence>
<comment type="caution">
    <text evidence="3">The sequence shown here is derived from an EMBL/GenBank/DDBJ whole genome shotgun (WGS) entry which is preliminary data.</text>
</comment>
<evidence type="ECO:0000256" key="1">
    <source>
        <dbReference type="SAM" id="MobiDB-lite"/>
    </source>
</evidence>
<evidence type="ECO:0000313" key="3">
    <source>
        <dbReference type="EMBL" id="RFU95147.1"/>
    </source>
</evidence>
<reference evidence="4" key="1">
    <citation type="submission" date="2018-08" db="EMBL/GenBank/DDBJ databases">
        <authorList>
            <person name="Grouzdev D.S."/>
            <person name="Krutkina M.S."/>
        </authorList>
    </citation>
    <scope>NUCLEOTIDE SEQUENCE [LARGE SCALE GENOMIC DNA]</scope>
    <source>
        <strain evidence="4">4-11</strain>
    </source>
</reference>
<protein>
    <submittedName>
        <fullName evidence="3">Uncharacterized protein</fullName>
    </submittedName>
</protein>
<keyword evidence="4" id="KW-1185">Reference proteome</keyword>
<proteinExistence type="predicted"/>
<feature type="chain" id="PRO_5016861309" evidence="2">
    <location>
        <begin position="23"/>
        <end position="495"/>
    </location>
</feature>
<feature type="region of interest" description="Disordered" evidence="1">
    <location>
        <begin position="39"/>
        <end position="86"/>
    </location>
</feature>
<feature type="signal peptide" evidence="2">
    <location>
        <begin position="1"/>
        <end position="22"/>
    </location>
</feature>
<gene>
    <name evidence="3" type="ORF">DYP60_05845</name>
</gene>
<dbReference type="Proteomes" id="UP000264002">
    <property type="component" value="Unassembled WGS sequence"/>
</dbReference>
<keyword evidence="2" id="KW-0732">Signal</keyword>
<accession>A0A372MH78</accession>
<reference evidence="3 4" key="2">
    <citation type="submission" date="2018-09" db="EMBL/GenBank/DDBJ databases">
        <title>Genome of Sphaerochaeta halotolerans strain 4-11.</title>
        <authorList>
            <person name="Nazina T.N."/>
            <person name="Sokolova D.S."/>
        </authorList>
    </citation>
    <scope>NUCLEOTIDE SEQUENCE [LARGE SCALE GENOMIC DNA]</scope>
    <source>
        <strain evidence="3 4">4-11</strain>
    </source>
</reference>
<organism evidence="3 4">
    <name type="scientific">Sphaerochaeta halotolerans</name>
    <dbReference type="NCBI Taxonomy" id="2293840"/>
    <lineage>
        <taxon>Bacteria</taxon>
        <taxon>Pseudomonadati</taxon>
        <taxon>Spirochaetota</taxon>
        <taxon>Spirochaetia</taxon>
        <taxon>Spirochaetales</taxon>
        <taxon>Sphaerochaetaceae</taxon>
        <taxon>Sphaerochaeta</taxon>
    </lineage>
</organism>
<sequence length="495" mass="56130">MLCRACLLFFLVLLTVLLPLSAEELSSSVQQVQIMNDATATEESSTLPQNEESTGSPDGLLDSSTPSDLEQTTPGDTTYYPPSTSDSLLEGVASSDGSFSVSYKPDFSVGNLSLQLDLKIKGKATFDPFNLTLDFSPWEIPQREDEENFEDYALRIARHYGSFIRSIQWGQRYESLYIRYGKLMGITLGDGALLNGYFDYSIGYRESRPGLDVMLDGTLLNIPNAGFEFVTNDLYEPTLRAWRIYAHPLYEYPQLSLFSKLEVGLSHASSPYQEENQAPLGKEMISLDFSLPLYESNFLSLDVFTDFLLQFPDTQNKQFGSALRYGLWGHTRSFFVFNTSLTIPTFGSFYTNYYSSDFETREPEETEKLRLELGTIHLDGMMGLNITRRGLYLSTHMESNLTNGDFHDYSFVANARIDKPFMYIVSLDLQYEKLYPMNTEEGFFEGLKTLRNVVLSSTTVIKVKPYSFDIGLRVHFDENAEPTYSLDTLVKISIL</sequence>
<evidence type="ECO:0000313" key="4">
    <source>
        <dbReference type="Proteomes" id="UP000264002"/>
    </source>
</evidence>